<evidence type="ECO:0000256" key="1">
    <source>
        <dbReference type="SAM" id="MobiDB-lite"/>
    </source>
</evidence>
<dbReference type="Proteomes" id="UP001159363">
    <property type="component" value="Chromosome 5"/>
</dbReference>
<reference evidence="2 3" key="1">
    <citation type="submission" date="2023-02" db="EMBL/GenBank/DDBJ databases">
        <title>LHISI_Scaffold_Assembly.</title>
        <authorList>
            <person name="Stuart O.P."/>
            <person name="Cleave R."/>
            <person name="Magrath M.J.L."/>
            <person name="Mikheyev A.S."/>
        </authorList>
    </citation>
    <scope>NUCLEOTIDE SEQUENCE [LARGE SCALE GENOMIC DNA]</scope>
    <source>
        <strain evidence="2">Daus_M_001</strain>
        <tissue evidence="2">Leg muscle</tissue>
    </source>
</reference>
<keyword evidence="3" id="KW-1185">Reference proteome</keyword>
<proteinExistence type="predicted"/>
<evidence type="ECO:0000313" key="3">
    <source>
        <dbReference type="Proteomes" id="UP001159363"/>
    </source>
</evidence>
<accession>A0ABQ9H8Q5</accession>
<evidence type="ECO:0000313" key="2">
    <source>
        <dbReference type="EMBL" id="KAJ8880646.1"/>
    </source>
</evidence>
<sequence>MKWTSIPQMYLQETETPQIIIKIDLSKIGKTSTNENYECSTANMLKSINLSDLIKDDTQPNEDNNADYDTNVRLPTC</sequence>
<feature type="region of interest" description="Disordered" evidence="1">
    <location>
        <begin position="55"/>
        <end position="77"/>
    </location>
</feature>
<dbReference type="EMBL" id="JARBHB010000006">
    <property type="protein sequence ID" value="KAJ8880646.1"/>
    <property type="molecule type" value="Genomic_DNA"/>
</dbReference>
<gene>
    <name evidence="2" type="ORF">PR048_017116</name>
</gene>
<protein>
    <submittedName>
        <fullName evidence="2">Uncharacterized protein</fullName>
    </submittedName>
</protein>
<organism evidence="2 3">
    <name type="scientific">Dryococelus australis</name>
    <dbReference type="NCBI Taxonomy" id="614101"/>
    <lineage>
        <taxon>Eukaryota</taxon>
        <taxon>Metazoa</taxon>
        <taxon>Ecdysozoa</taxon>
        <taxon>Arthropoda</taxon>
        <taxon>Hexapoda</taxon>
        <taxon>Insecta</taxon>
        <taxon>Pterygota</taxon>
        <taxon>Neoptera</taxon>
        <taxon>Polyneoptera</taxon>
        <taxon>Phasmatodea</taxon>
        <taxon>Verophasmatodea</taxon>
        <taxon>Anareolatae</taxon>
        <taxon>Phasmatidae</taxon>
        <taxon>Eurycanthinae</taxon>
        <taxon>Dryococelus</taxon>
    </lineage>
</organism>
<name>A0ABQ9H8Q5_9NEOP</name>
<comment type="caution">
    <text evidence="2">The sequence shown here is derived from an EMBL/GenBank/DDBJ whole genome shotgun (WGS) entry which is preliminary data.</text>
</comment>